<dbReference type="Proteomes" id="UP000287033">
    <property type="component" value="Unassembled WGS sequence"/>
</dbReference>
<organism evidence="2 3">
    <name type="scientific">Chiloscyllium punctatum</name>
    <name type="common">Brownbanded bambooshark</name>
    <name type="synonym">Hemiscyllium punctatum</name>
    <dbReference type="NCBI Taxonomy" id="137246"/>
    <lineage>
        <taxon>Eukaryota</taxon>
        <taxon>Metazoa</taxon>
        <taxon>Chordata</taxon>
        <taxon>Craniata</taxon>
        <taxon>Vertebrata</taxon>
        <taxon>Chondrichthyes</taxon>
        <taxon>Elasmobranchii</taxon>
        <taxon>Galeomorphii</taxon>
        <taxon>Galeoidea</taxon>
        <taxon>Orectolobiformes</taxon>
        <taxon>Hemiscylliidae</taxon>
        <taxon>Chiloscyllium</taxon>
    </lineage>
</organism>
<accession>A0A401U3A2</accession>
<proteinExistence type="predicted"/>
<feature type="region of interest" description="Disordered" evidence="1">
    <location>
        <begin position="33"/>
        <end position="71"/>
    </location>
</feature>
<sequence length="71" mass="7407">MCDLPGQLGGAGGASALRVAGRELRAGLLQRPLGLRPSGAWGPGRPHPVRPGLHPRQSAREPRPGDTREKG</sequence>
<name>A0A401U3A2_CHIPU</name>
<gene>
    <name evidence="2" type="ORF">chiPu_0033412</name>
</gene>
<reference evidence="2 3" key="1">
    <citation type="journal article" date="2018" name="Nat. Ecol. Evol.">
        <title>Shark genomes provide insights into elasmobranch evolution and the origin of vertebrates.</title>
        <authorList>
            <person name="Hara Y"/>
            <person name="Yamaguchi K"/>
            <person name="Onimaru K"/>
            <person name="Kadota M"/>
            <person name="Koyanagi M"/>
            <person name="Keeley SD"/>
            <person name="Tatsumi K"/>
            <person name="Tanaka K"/>
            <person name="Motone F"/>
            <person name="Kageyama Y"/>
            <person name="Nozu R"/>
            <person name="Adachi N"/>
            <person name="Nishimura O"/>
            <person name="Nakagawa R"/>
            <person name="Tanegashima C"/>
            <person name="Kiyatake I"/>
            <person name="Matsumoto R"/>
            <person name="Murakumo K"/>
            <person name="Nishida K"/>
            <person name="Terakita A"/>
            <person name="Kuratani S"/>
            <person name="Sato K"/>
            <person name="Hyodo S Kuraku.S."/>
        </authorList>
    </citation>
    <scope>NUCLEOTIDE SEQUENCE [LARGE SCALE GENOMIC DNA]</scope>
</reference>
<evidence type="ECO:0000313" key="2">
    <source>
        <dbReference type="EMBL" id="GCC49372.1"/>
    </source>
</evidence>
<feature type="compositionally biased region" description="Basic and acidic residues" evidence="1">
    <location>
        <begin position="58"/>
        <end position="71"/>
    </location>
</feature>
<keyword evidence="3" id="KW-1185">Reference proteome</keyword>
<protein>
    <submittedName>
        <fullName evidence="2">Uncharacterized protein</fullName>
    </submittedName>
</protein>
<comment type="caution">
    <text evidence="2">The sequence shown here is derived from an EMBL/GenBank/DDBJ whole genome shotgun (WGS) entry which is preliminary data.</text>
</comment>
<dbReference type="AlphaFoldDB" id="A0A401U3A2"/>
<evidence type="ECO:0000313" key="3">
    <source>
        <dbReference type="Proteomes" id="UP000287033"/>
    </source>
</evidence>
<dbReference type="EMBL" id="BEZZ01262033">
    <property type="protein sequence ID" value="GCC49372.1"/>
    <property type="molecule type" value="Genomic_DNA"/>
</dbReference>
<evidence type="ECO:0000256" key="1">
    <source>
        <dbReference type="SAM" id="MobiDB-lite"/>
    </source>
</evidence>